<dbReference type="InterPro" id="IPR036857">
    <property type="entry name" value="Thyroglobulin_1_sf"/>
</dbReference>
<reference evidence="6" key="1">
    <citation type="submission" date="2025-08" db="UniProtKB">
        <authorList>
            <consortium name="RefSeq"/>
        </authorList>
    </citation>
    <scope>IDENTIFICATION</scope>
    <source>
        <tissue evidence="6">Gonads</tissue>
    </source>
</reference>
<dbReference type="Gene3D" id="4.10.800.10">
    <property type="entry name" value="Thyroglobulin type-1"/>
    <property type="match status" value="1"/>
</dbReference>
<protein>
    <submittedName>
        <fullName evidence="6">Uncharacterized protein LOC106170252 isoform X1</fullName>
    </submittedName>
</protein>
<proteinExistence type="predicted"/>
<evidence type="ECO:0000256" key="2">
    <source>
        <dbReference type="PROSITE-ProRule" id="PRU00500"/>
    </source>
</evidence>
<evidence type="ECO:0000259" key="4">
    <source>
        <dbReference type="PROSITE" id="PS51162"/>
    </source>
</evidence>
<dbReference type="Pfam" id="PF00086">
    <property type="entry name" value="Thyroglobulin_1"/>
    <property type="match status" value="1"/>
</dbReference>
<dbReference type="KEGG" id="lak:106170252"/>
<feature type="signal peptide" evidence="3">
    <location>
        <begin position="1"/>
        <end position="16"/>
    </location>
</feature>
<accession>A0A1S3J5D0</accession>
<comment type="caution">
    <text evidence="2">Lacks conserved residue(s) required for the propagation of feature annotation.</text>
</comment>
<dbReference type="InterPro" id="IPR000716">
    <property type="entry name" value="Thyroglobulin_1"/>
</dbReference>
<gene>
    <name evidence="6" type="primary">LOC106170252</name>
</gene>
<dbReference type="OrthoDB" id="1725934at2759"/>
<evidence type="ECO:0000313" key="6">
    <source>
        <dbReference type="RefSeq" id="XP_013405498.1"/>
    </source>
</evidence>
<dbReference type="PROSITE" id="PS51162">
    <property type="entry name" value="THYROGLOBULIN_1_2"/>
    <property type="match status" value="1"/>
</dbReference>
<dbReference type="InParanoid" id="A0A1S3J5D0"/>
<feature type="chain" id="PRO_5010302733" evidence="3">
    <location>
        <begin position="17"/>
        <end position="190"/>
    </location>
</feature>
<dbReference type="AlphaFoldDB" id="A0A1S3J5D0"/>
<evidence type="ECO:0000256" key="3">
    <source>
        <dbReference type="SAM" id="SignalP"/>
    </source>
</evidence>
<evidence type="ECO:0000313" key="5">
    <source>
        <dbReference type="Proteomes" id="UP000085678"/>
    </source>
</evidence>
<evidence type="ECO:0000256" key="1">
    <source>
        <dbReference type="ARBA" id="ARBA00023157"/>
    </source>
</evidence>
<feature type="domain" description="Thyroglobulin type-1" evidence="4">
    <location>
        <begin position="95"/>
        <end position="161"/>
    </location>
</feature>
<dbReference type="SUPFAM" id="SSF57610">
    <property type="entry name" value="Thyroglobulin type-1 domain"/>
    <property type="match status" value="1"/>
</dbReference>
<keyword evidence="5" id="KW-1185">Reference proteome</keyword>
<dbReference type="GeneID" id="106170252"/>
<keyword evidence="1" id="KW-1015">Disulfide bond</keyword>
<dbReference type="Proteomes" id="UP000085678">
    <property type="component" value="Unplaced"/>
</dbReference>
<dbReference type="RefSeq" id="XP_013405498.1">
    <property type="nucleotide sequence ID" value="XM_013550044.2"/>
</dbReference>
<sequence>MKIFVLLACCAAAANALVCPPDACKGATCTLLDEQACLAKGGAVRPGGMCGCCDVCITLLKEGDKCIQLLLLGVPATAECGEGLKCSPESQTCVKKNCLERKADFEGSLLTRVGAPKLNCEDNGDYSPKQCLGSKCMCVTKKGDRISNYMVNIWEALDMGCECARAEYEYSQKGGNDKPFNCDSKGNYFG</sequence>
<keyword evidence="3" id="KW-0732">Signal</keyword>
<name>A0A1S3J5D0_LINAN</name>
<organism evidence="5 6">
    <name type="scientific">Lingula anatina</name>
    <name type="common">Brachiopod</name>
    <name type="synonym">Lingula unguis</name>
    <dbReference type="NCBI Taxonomy" id="7574"/>
    <lineage>
        <taxon>Eukaryota</taxon>
        <taxon>Metazoa</taxon>
        <taxon>Spiralia</taxon>
        <taxon>Lophotrochozoa</taxon>
        <taxon>Brachiopoda</taxon>
        <taxon>Linguliformea</taxon>
        <taxon>Lingulata</taxon>
        <taxon>Lingulida</taxon>
        <taxon>Linguloidea</taxon>
        <taxon>Lingulidae</taxon>
        <taxon>Lingula</taxon>
    </lineage>
</organism>